<dbReference type="EMBL" id="JAKOGI010000039">
    <property type="protein sequence ID" value="KAJ8447396.1"/>
    <property type="molecule type" value="Genomic_DNA"/>
</dbReference>
<dbReference type="Pfam" id="PF02826">
    <property type="entry name" value="2-Hacid_dh_C"/>
    <property type="match status" value="1"/>
</dbReference>
<evidence type="ECO:0000259" key="5">
    <source>
        <dbReference type="Pfam" id="PF00389"/>
    </source>
</evidence>
<keyword evidence="8" id="KW-1185">Reference proteome</keyword>
<dbReference type="SUPFAM" id="SSF51735">
    <property type="entry name" value="NAD(P)-binding Rossmann-fold domains"/>
    <property type="match status" value="1"/>
</dbReference>
<gene>
    <name evidence="7" type="ORF">Cgig2_013173</name>
</gene>
<organism evidence="7 8">
    <name type="scientific">Carnegiea gigantea</name>
    <dbReference type="NCBI Taxonomy" id="171969"/>
    <lineage>
        <taxon>Eukaryota</taxon>
        <taxon>Viridiplantae</taxon>
        <taxon>Streptophyta</taxon>
        <taxon>Embryophyta</taxon>
        <taxon>Tracheophyta</taxon>
        <taxon>Spermatophyta</taxon>
        <taxon>Magnoliopsida</taxon>
        <taxon>eudicotyledons</taxon>
        <taxon>Gunneridae</taxon>
        <taxon>Pentapetalae</taxon>
        <taxon>Caryophyllales</taxon>
        <taxon>Cactineae</taxon>
        <taxon>Cactaceae</taxon>
        <taxon>Cactoideae</taxon>
        <taxon>Echinocereeae</taxon>
        <taxon>Carnegiea</taxon>
    </lineage>
</organism>
<comment type="similarity">
    <text evidence="4">Belongs to the D-isomer specific 2-hydroxyacid dehydrogenase family.</text>
</comment>
<proteinExistence type="inferred from homology"/>
<evidence type="ECO:0000313" key="7">
    <source>
        <dbReference type="EMBL" id="KAJ8447396.1"/>
    </source>
</evidence>
<evidence type="ECO:0000256" key="4">
    <source>
        <dbReference type="RuleBase" id="RU003719"/>
    </source>
</evidence>
<dbReference type="PANTHER" id="PTHR10996">
    <property type="entry name" value="2-HYDROXYACID DEHYDROGENASE-RELATED"/>
    <property type="match status" value="1"/>
</dbReference>
<dbReference type="InterPro" id="IPR006139">
    <property type="entry name" value="D-isomer_2_OHA_DH_cat_dom"/>
</dbReference>
<dbReference type="Gene3D" id="3.40.50.720">
    <property type="entry name" value="NAD(P)-binding Rossmann-like Domain"/>
    <property type="match status" value="2"/>
</dbReference>
<dbReference type="Pfam" id="PF00389">
    <property type="entry name" value="2-Hacid_dh"/>
    <property type="match status" value="1"/>
</dbReference>
<dbReference type="FunFam" id="3.40.50.720:FF:000213">
    <property type="entry name" value="Putative 2-hydroxyacid dehydrogenase"/>
    <property type="match status" value="1"/>
</dbReference>
<comment type="caution">
    <text evidence="7">The sequence shown here is derived from an EMBL/GenBank/DDBJ whole genome shotgun (WGS) entry which is preliminary data.</text>
</comment>
<dbReference type="SUPFAM" id="SSF52283">
    <property type="entry name" value="Formate/glycerate dehydrogenase catalytic domain-like"/>
    <property type="match status" value="1"/>
</dbReference>
<evidence type="ECO:0000313" key="8">
    <source>
        <dbReference type="Proteomes" id="UP001153076"/>
    </source>
</evidence>
<name>A0A9Q1KR98_9CARY</name>
<dbReference type="PANTHER" id="PTHR10996:SF179">
    <property type="entry name" value="D-ISOMER SPECIFIC 2-HYDROXYACID DEHYDROGENASE FAMILY PROTEIN-RELATED"/>
    <property type="match status" value="1"/>
</dbReference>
<dbReference type="InterPro" id="IPR006140">
    <property type="entry name" value="D-isomer_DH_NAD-bd"/>
</dbReference>
<keyword evidence="1" id="KW-0521">NADP</keyword>
<dbReference type="GO" id="GO:0005829">
    <property type="term" value="C:cytosol"/>
    <property type="evidence" value="ECO:0007669"/>
    <property type="project" value="TreeGrafter"/>
</dbReference>
<keyword evidence="2 4" id="KW-0560">Oxidoreductase</keyword>
<evidence type="ECO:0000256" key="2">
    <source>
        <dbReference type="ARBA" id="ARBA00023002"/>
    </source>
</evidence>
<dbReference type="AlphaFoldDB" id="A0A9Q1KR98"/>
<evidence type="ECO:0000256" key="3">
    <source>
        <dbReference type="ARBA" id="ARBA00023027"/>
    </source>
</evidence>
<feature type="domain" description="D-isomer specific 2-hydroxyacid dehydrogenase catalytic" evidence="5">
    <location>
        <begin position="58"/>
        <end position="332"/>
    </location>
</feature>
<dbReference type="GO" id="GO:0016618">
    <property type="term" value="F:hydroxypyruvate reductase [NAD(P)H] activity"/>
    <property type="evidence" value="ECO:0007669"/>
    <property type="project" value="TreeGrafter"/>
</dbReference>
<dbReference type="GO" id="GO:0030267">
    <property type="term" value="F:glyoxylate reductase (NADPH) activity"/>
    <property type="evidence" value="ECO:0007669"/>
    <property type="project" value="TreeGrafter"/>
</dbReference>
<reference evidence="7" key="1">
    <citation type="submission" date="2022-04" db="EMBL/GenBank/DDBJ databases">
        <title>Carnegiea gigantea Genome sequencing and assembly v2.</title>
        <authorList>
            <person name="Copetti D."/>
            <person name="Sanderson M.J."/>
            <person name="Burquez A."/>
            <person name="Wojciechowski M.F."/>
        </authorList>
    </citation>
    <scope>NUCLEOTIDE SEQUENCE</scope>
    <source>
        <strain evidence="7">SGP5-SGP5p</strain>
        <tissue evidence="7">Aerial part</tissue>
    </source>
</reference>
<keyword evidence="3" id="KW-0520">NAD</keyword>
<protein>
    <submittedName>
        <fullName evidence="7">Uncharacterized protein</fullName>
    </submittedName>
</protein>
<feature type="domain" description="D-isomer specific 2-hydroxyacid dehydrogenase NAD-binding" evidence="6">
    <location>
        <begin position="128"/>
        <end position="301"/>
    </location>
</feature>
<dbReference type="CDD" id="cd12156">
    <property type="entry name" value="HPPR"/>
    <property type="match status" value="1"/>
</dbReference>
<evidence type="ECO:0000259" key="6">
    <source>
        <dbReference type="Pfam" id="PF02826"/>
    </source>
</evidence>
<dbReference type="Proteomes" id="UP001153076">
    <property type="component" value="Unassembled WGS sequence"/>
</dbReference>
<evidence type="ECO:0000256" key="1">
    <source>
        <dbReference type="ARBA" id="ARBA00022857"/>
    </source>
</evidence>
<dbReference type="OrthoDB" id="298012at2759"/>
<dbReference type="GO" id="GO:0051287">
    <property type="term" value="F:NAD binding"/>
    <property type="evidence" value="ECO:0007669"/>
    <property type="project" value="InterPro"/>
</dbReference>
<dbReference type="InterPro" id="IPR036291">
    <property type="entry name" value="NAD(P)-bd_dom_sf"/>
</dbReference>
<dbReference type="InterPro" id="IPR050223">
    <property type="entry name" value="D-isomer_2-hydroxyacid_DH"/>
</dbReference>
<sequence>MADAANPDPPQSHPQNLPKVLILKPPPIFPHFESELSLHFHLLKAYESPLPTPEFLAAANASGVSAMLASGGYPITAADPLDHLPSLRCIVTTSAGLDHIDMQECRRRGIAVAFAGDVYSDDCADAAVGLLIDVLHRVSAGDRFVRNGAWSSQRKFPLANRLGGKRIGIVGLGSIGCRIAKRLEAFGCSILYDSRQKKPSVPYTYYSDVCELAASSDVLVICCALTDQTRHMINKEVLSALGKEGVVINIGRGPIINERELVRSLQEGEIAGAGLDVFENEPWVPEELFALDNVVLSPHIAFATREGFHDMFELVKGNLQAFFSNKPLLTPVVD</sequence>
<accession>A0A9Q1KR98</accession>